<feature type="transmembrane region" description="Helical" evidence="1">
    <location>
        <begin position="12"/>
        <end position="32"/>
    </location>
</feature>
<dbReference type="Pfam" id="PF18167">
    <property type="entry name" value="Sa_NUDIX"/>
    <property type="match status" value="1"/>
</dbReference>
<protein>
    <recommendedName>
        <fullName evidence="2">CD-NTase-associated protein 16 NUDIX domain-containing protein</fullName>
    </recommendedName>
</protein>
<keyword evidence="4" id="KW-1185">Reference proteome</keyword>
<evidence type="ECO:0000313" key="3">
    <source>
        <dbReference type="EMBL" id="BCJ46472.1"/>
    </source>
</evidence>
<accession>A0ABM7M4G9</accession>
<reference evidence="3 4" key="1">
    <citation type="submission" date="2020-08" db="EMBL/GenBank/DDBJ databases">
        <title>Whole genome shotgun sequence of Actinoplanes ianthinogenes NBRC 13996.</title>
        <authorList>
            <person name="Komaki H."/>
            <person name="Tamura T."/>
        </authorList>
    </citation>
    <scope>NUCLEOTIDE SEQUENCE [LARGE SCALE GENOMIC DNA]</scope>
    <source>
        <strain evidence="3 4">NBRC 13996</strain>
    </source>
</reference>
<dbReference type="Proteomes" id="UP000676967">
    <property type="component" value="Chromosome"/>
</dbReference>
<evidence type="ECO:0000259" key="2">
    <source>
        <dbReference type="Pfam" id="PF18167"/>
    </source>
</evidence>
<feature type="domain" description="CD-NTase-associated protein 16 NUDIX" evidence="2">
    <location>
        <begin position="50"/>
        <end position="233"/>
    </location>
</feature>
<keyword evidence="1" id="KW-0472">Membrane</keyword>
<dbReference type="EMBL" id="AP023356">
    <property type="protein sequence ID" value="BCJ46472.1"/>
    <property type="molecule type" value="Genomic_DNA"/>
</dbReference>
<keyword evidence="1" id="KW-0812">Transmembrane</keyword>
<evidence type="ECO:0000313" key="4">
    <source>
        <dbReference type="Proteomes" id="UP000676967"/>
    </source>
</evidence>
<sequence>MRIPDCLERPVISNIVAGLITAVLLGIAGLLWGNRKYLAVLPALSPGARRVRVSMAALLRVKDEDCYVLFSHPYRPGVYGPPGGVVKYAEGARRTLDSVGFVEQRSAARQAAMRHDLRGFLPLRSVISFLRWYASGRDRESAVDCVRRELREELAEVGHPELVPLAGALTLTLVRGVFERPPKYGRAERVVRRFDVYDVIPDDPDAVELVNRLVALGRDPAEQQVIAVSSADIELGRHGPFLVAPQSAFLLGTRRFNADLPPLR</sequence>
<dbReference type="InterPro" id="IPR040829">
    <property type="entry name" value="Cap16_NUDIX"/>
</dbReference>
<proteinExistence type="predicted"/>
<keyword evidence="1" id="KW-1133">Transmembrane helix</keyword>
<evidence type="ECO:0000256" key="1">
    <source>
        <dbReference type="SAM" id="Phobius"/>
    </source>
</evidence>
<gene>
    <name evidence="3" type="ORF">Aiant_71290</name>
</gene>
<name>A0ABM7M4G9_9ACTN</name>
<organism evidence="3 4">
    <name type="scientific">Actinoplanes ianthinogenes</name>
    <dbReference type="NCBI Taxonomy" id="122358"/>
    <lineage>
        <taxon>Bacteria</taxon>
        <taxon>Bacillati</taxon>
        <taxon>Actinomycetota</taxon>
        <taxon>Actinomycetes</taxon>
        <taxon>Micromonosporales</taxon>
        <taxon>Micromonosporaceae</taxon>
        <taxon>Actinoplanes</taxon>
    </lineage>
</organism>